<organism evidence="8 9">
    <name type="scientific">Richelia intracellularis HH01</name>
    <dbReference type="NCBI Taxonomy" id="1165094"/>
    <lineage>
        <taxon>Bacteria</taxon>
        <taxon>Bacillati</taxon>
        <taxon>Cyanobacteriota</taxon>
        <taxon>Cyanophyceae</taxon>
        <taxon>Nostocales</taxon>
        <taxon>Nostocaceae</taxon>
        <taxon>Richelia</taxon>
    </lineage>
</organism>
<dbReference type="InterPro" id="IPR050559">
    <property type="entry name" value="P-Pant_transferase_sf"/>
</dbReference>
<feature type="domain" description="4'-phosphopantetheinyl transferase" evidence="6">
    <location>
        <begin position="127"/>
        <end position="200"/>
    </location>
</feature>
<dbReference type="GO" id="GO:0000287">
    <property type="term" value="F:magnesium ion binding"/>
    <property type="evidence" value="ECO:0007669"/>
    <property type="project" value="InterPro"/>
</dbReference>
<protein>
    <submittedName>
        <fullName evidence="8">4'-phosphopantetheinyl transferase</fullName>
    </submittedName>
</protein>
<comment type="similarity">
    <text evidence="2">Belongs to the P-Pant transferase superfamily. Gsp/Sfp/HetI/AcpT family.</text>
</comment>
<gene>
    <name evidence="8" type="ORF">RINTHH_5420</name>
</gene>
<dbReference type="EMBL" id="CAIY01000027">
    <property type="protein sequence ID" value="CCH66697.1"/>
    <property type="molecule type" value="Genomic_DNA"/>
</dbReference>
<dbReference type="OrthoDB" id="9808281at2"/>
<dbReference type="RefSeq" id="WP_008232468.1">
    <property type="nucleotide sequence ID" value="NZ_CAIY01000027.1"/>
</dbReference>
<dbReference type="PANTHER" id="PTHR12215">
    <property type="entry name" value="PHOSPHOPANTETHEINE TRANSFERASE"/>
    <property type="match status" value="1"/>
</dbReference>
<dbReference type="GO" id="GO:0005829">
    <property type="term" value="C:cytosol"/>
    <property type="evidence" value="ECO:0007669"/>
    <property type="project" value="TreeGrafter"/>
</dbReference>
<dbReference type="InterPro" id="IPR008278">
    <property type="entry name" value="4-PPantetheinyl_Trfase_dom"/>
</dbReference>
<evidence type="ECO:0000256" key="3">
    <source>
        <dbReference type="ARBA" id="ARBA00022679"/>
    </source>
</evidence>
<dbReference type="NCBIfam" id="NF042922">
    <property type="entry name" value="4PPT_HetI"/>
    <property type="match status" value="1"/>
</dbReference>
<evidence type="ECO:0000259" key="6">
    <source>
        <dbReference type="Pfam" id="PF01648"/>
    </source>
</evidence>
<dbReference type="GO" id="GO:0006633">
    <property type="term" value="P:fatty acid biosynthetic process"/>
    <property type="evidence" value="ECO:0007669"/>
    <property type="project" value="InterPro"/>
</dbReference>
<dbReference type="NCBIfam" id="TIGR00556">
    <property type="entry name" value="pantethn_trn"/>
    <property type="match status" value="1"/>
</dbReference>
<dbReference type="InterPro" id="IPR004568">
    <property type="entry name" value="Ppantetheine-prot_Trfase_dom"/>
</dbReference>
<keyword evidence="5" id="KW-0460">Magnesium</keyword>
<dbReference type="AlphaFoldDB" id="M1WY75"/>
<keyword evidence="9" id="KW-1185">Reference proteome</keyword>
<dbReference type="SUPFAM" id="SSF56214">
    <property type="entry name" value="4'-phosphopantetheinyl transferase"/>
    <property type="match status" value="2"/>
</dbReference>
<comment type="cofactor">
    <cofactor evidence="1">
        <name>Mg(2+)</name>
        <dbReference type="ChEBI" id="CHEBI:18420"/>
    </cofactor>
</comment>
<proteinExistence type="inferred from homology"/>
<dbReference type="InterPro" id="IPR037143">
    <property type="entry name" value="4-PPantetheinyl_Trfase_dom_sf"/>
</dbReference>
<name>M1WY75_9NOST</name>
<dbReference type="GO" id="GO:0008897">
    <property type="term" value="F:holo-[acyl-carrier-protein] synthase activity"/>
    <property type="evidence" value="ECO:0007669"/>
    <property type="project" value="InterPro"/>
</dbReference>
<comment type="caution">
    <text evidence="8">The sequence shown here is derived from an EMBL/GenBank/DDBJ whole genome shotgun (WGS) entry which is preliminary data.</text>
</comment>
<dbReference type="Pfam" id="PF01648">
    <property type="entry name" value="ACPS"/>
    <property type="match status" value="1"/>
</dbReference>
<dbReference type="GO" id="GO:0019878">
    <property type="term" value="P:lysine biosynthetic process via aminoadipic acid"/>
    <property type="evidence" value="ECO:0007669"/>
    <property type="project" value="TreeGrafter"/>
</dbReference>
<evidence type="ECO:0000256" key="2">
    <source>
        <dbReference type="ARBA" id="ARBA00010990"/>
    </source>
</evidence>
<dbReference type="PANTHER" id="PTHR12215:SF10">
    <property type="entry name" value="L-AMINOADIPATE-SEMIALDEHYDE DEHYDROGENASE-PHOSPHOPANTETHEINYL TRANSFERASE"/>
    <property type="match status" value="1"/>
</dbReference>
<evidence type="ECO:0000256" key="5">
    <source>
        <dbReference type="ARBA" id="ARBA00022842"/>
    </source>
</evidence>
<sequence length="239" mass="27881">MTVINPKWIPVPTDLTLLSDDVHIWRIHLDLPEAELRNLRRTLSEDEITRADRFYQKLHRHRFIAGRGLLRSILANYLDIESNQVQFEYEPLGKPKLVDIYGEKQLSFNLSHSQGLALCVVSYDRTLGIDLEYIRPMSDLLSLAKQFFAPSEYSLIQSLPPQQKQEMFFRYWTCKEAYLKATGVGLSKLREIEINIGMKDSAELNNSPNWHLIEIKPGDNFVASMAVNGFDWQIKYWQY</sequence>
<dbReference type="Gene3D" id="3.90.470.20">
    <property type="entry name" value="4'-phosphopantetheinyl transferase domain"/>
    <property type="match status" value="2"/>
</dbReference>
<reference evidence="9" key="2">
    <citation type="submission" date="2016-01" db="EMBL/GenBank/DDBJ databases">
        <title>Diatom-associated endosymboitic cyanobacterium lacks core nitrogen metabolism enzymes.</title>
        <authorList>
            <person name="Hilton J.A."/>
            <person name="Foster R.A."/>
            <person name="Tripp H.J."/>
            <person name="Carter B.J."/>
            <person name="Zehr J.P."/>
            <person name="Villareal T.A."/>
        </authorList>
    </citation>
    <scope>NUCLEOTIDE SEQUENCE [LARGE SCALE GENOMIC DNA]</scope>
    <source>
        <strain evidence="9">HH01</strain>
    </source>
</reference>
<evidence type="ECO:0000259" key="7">
    <source>
        <dbReference type="Pfam" id="PF22624"/>
    </source>
</evidence>
<keyword evidence="3 8" id="KW-0808">Transferase</keyword>
<evidence type="ECO:0000256" key="4">
    <source>
        <dbReference type="ARBA" id="ARBA00022723"/>
    </source>
</evidence>
<dbReference type="InterPro" id="IPR053581">
    <property type="entry name" value="P-Pant_Transferase_HetI-like"/>
</dbReference>
<dbReference type="InterPro" id="IPR055066">
    <property type="entry name" value="AASDHPPT_N"/>
</dbReference>
<evidence type="ECO:0000256" key="1">
    <source>
        <dbReference type="ARBA" id="ARBA00001946"/>
    </source>
</evidence>
<reference evidence="8 9" key="1">
    <citation type="submission" date="2012-05" db="EMBL/GenBank/DDBJ databases">
        <authorList>
            <person name="Hilton J."/>
        </authorList>
    </citation>
    <scope>NUCLEOTIDE SEQUENCE [LARGE SCALE GENOMIC DNA]</scope>
    <source>
        <strain evidence="8 9">HH01</strain>
    </source>
</reference>
<dbReference type="STRING" id="1165094.RINTHH_5420"/>
<evidence type="ECO:0000313" key="8">
    <source>
        <dbReference type="EMBL" id="CCH66697.1"/>
    </source>
</evidence>
<keyword evidence="4" id="KW-0479">Metal-binding</keyword>
<dbReference type="Pfam" id="PF22624">
    <property type="entry name" value="AASDHPPT_N"/>
    <property type="match status" value="1"/>
</dbReference>
<dbReference type="Proteomes" id="UP000053051">
    <property type="component" value="Unassembled WGS sequence"/>
</dbReference>
<evidence type="ECO:0000313" key="9">
    <source>
        <dbReference type="Proteomes" id="UP000053051"/>
    </source>
</evidence>
<accession>M1WY75</accession>
<feature type="domain" description="4'-phosphopantetheinyl transferase N-terminal" evidence="7">
    <location>
        <begin position="34"/>
        <end position="116"/>
    </location>
</feature>